<reference evidence="3 4" key="1">
    <citation type="submission" date="2016-10" db="EMBL/GenBank/DDBJ databases">
        <title>Pseudoalteromonas amylolytica sp. nov., isolated from the surface seawater.</title>
        <authorList>
            <person name="Wu Y.-H."/>
            <person name="Cheng H."/>
            <person name="Jin X.-B."/>
            <person name="Wang C.-S."/>
            <person name="Xu X.-W."/>
        </authorList>
    </citation>
    <scope>NUCLEOTIDE SEQUENCE [LARGE SCALE GENOMIC DNA]</scope>
    <source>
        <strain evidence="3 4">JCM 12483</strain>
    </source>
</reference>
<feature type="chain" id="PRO_5010362711" description="DUF4426 domain-containing protein" evidence="1">
    <location>
        <begin position="20"/>
        <end position="145"/>
    </location>
</feature>
<keyword evidence="4" id="KW-1185">Reference proteome</keyword>
<protein>
    <recommendedName>
        <fullName evidence="2">DUF4426 domain-containing protein</fullName>
    </recommendedName>
</protein>
<gene>
    <name evidence="3" type="ORF">BIW53_11010</name>
</gene>
<dbReference type="Gene3D" id="2.60.40.3340">
    <property type="entry name" value="Domain of unknown function DUF4426"/>
    <property type="match status" value="1"/>
</dbReference>
<comment type="caution">
    <text evidence="3">The sequence shown here is derived from an EMBL/GenBank/DDBJ whole genome shotgun (WGS) entry which is preliminary data.</text>
</comment>
<keyword evidence="1" id="KW-0732">Signal</keyword>
<dbReference type="AlphaFoldDB" id="A0A1S1N226"/>
<feature type="domain" description="DUF4426" evidence="2">
    <location>
        <begin position="28"/>
        <end position="145"/>
    </location>
</feature>
<dbReference type="STRING" id="327939.BIW53_11010"/>
<feature type="signal peptide" evidence="1">
    <location>
        <begin position="1"/>
        <end position="19"/>
    </location>
</feature>
<dbReference type="Proteomes" id="UP000180253">
    <property type="component" value="Unassembled WGS sequence"/>
</dbReference>
<sequence length="145" mass="16444">MKKYLSLALLLFVCAFANASSEQGGQFKNLGPWQVHYIAFPSTFIQPTIAKAYDIDRSNYKAVVNISVLKNNAEKTAQKATLTGEARNLIGTKQDLEFKEVIDGDAIYYLAQIAFNNEETYRFTINIAQGNNRQVLKFQQKFYVD</sequence>
<dbReference type="RefSeq" id="WP_070991929.1">
    <property type="nucleotide sequence ID" value="NZ_CBCSHD010000002.1"/>
</dbReference>
<dbReference type="EMBL" id="MNAN01000031">
    <property type="protein sequence ID" value="OHU95246.1"/>
    <property type="molecule type" value="Genomic_DNA"/>
</dbReference>
<name>A0A1S1N226_9GAMM</name>
<evidence type="ECO:0000313" key="4">
    <source>
        <dbReference type="Proteomes" id="UP000180253"/>
    </source>
</evidence>
<dbReference type="Pfam" id="PF14467">
    <property type="entry name" value="DUF4426"/>
    <property type="match status" value="1"/>
</dbReference>
<dbReference type="OrthoDB" id="8563353at2"/>
<dbReference type="InterPro" id="IPR025218">
    <property type="entry name" value="DUF4426"/>
</dbReference>
<accession>A0A1S1N226</accession>
<evidence type="ECO:0000256" key="1">
    <source>
        <dbReference type="SAM" id="SignalP"/>
    </source>
</evidence>
<organism evidence="3 4">
    <name type="scientific">Pseudoalteromonas byunsanensis</name>
    <dbReference type="NCBI Taxonomy" id="327939"/>
    <lineage>
        <taxon>Bacteria</taxon>
        <taxon>Pseudomonadati</taxon>
        <taxon>Pseudomonadota</taxon>
        <taxon>Gammaproteobacteria</taxon>
        <taxon>Alteromonadales</taxon>
        <taxon>Pseudoalteromonadaceae</taxon>
        <taxon>Pseudoalteromonas</taxon>
    </lineage>
</organism>
<proteinExistence type="predicted"/>
<evidence type="ECO:0000313" key="3">
    <source>
        <dbReference type="EMBL" id="OHU95246.1"/>
    </source>
</evidence>
<evidence type="ECO:0000259" key="2">
    <source>
        <dbReference type="Pfam" id="PF14467"/>
    </source>
</evidence>